<dbReference type="EMBL" id="CAEZYF010000002">
    <property type="protein sequence ID" value="CAB4707361.1"/>
    <property type="molecule type" value="Genomic_DNA"/>
</dbReference>
<dbReference type="EMBL" id="CAESGF010000002">
    <property type="protein sequence ID" value="CAB4362653.1"/>
    <property type="molecule type" value="Genomic_DNA"/>
</dbReference>
<gene>
    <name evidence="2" type="ORF">UFOPK2656_00436</name>
    <name evidence="3" type="ORF">UFOPK3099_02301</name>
    <name evidence="4" type="ORF">UFOPK3267_01811</name>
    <name evidence="5" type="ORF">UFOPK3651_00204</name>
    <name evidence="6" type="ORF">UFOPK3931_01085</name>
    <name evidence="1" type="ORF">UFOPK4189_00433</name>
</gene>
<evidence type="ECO:0000313" key="6">
    <source>
        <dbReference type="EMBL" id="CAB4985183.1"/>
    </source>
</evidence>
<dbReference type="EMBL" id="CAFAAV010000219">
    <property type="protein sequence ID" value="CAB4833078.1"/>
    <property type="molecule type" value="Genomic_DNA"/>
</dbReference>
<evidence type="ECO:0000313" key="5">
    <source>
        <dbReference type="EMBL" id="CAB4911226.1"/>
    </source>
</evidence>
<evidence type="ECO:0000313" key="2">
    <source>
        <dbReference type="EMBL" id="CAB4707361.1"/>
    </source>
</evidence>
<accession>A0A6J6Q6E5</accession>
<organism evidence="2">
    <name type="scientific">freshwater metagenome</name>
    <dbReference type="NCBI Taxonomy" id="449393"/>
    <lineage>
        <taxon>unclassified sequences</taxon>
        <taxon>metagenomes</taxon>
        <taxon>ecological metagenomes</taxon>
    </lineage>
</organism>
<reference evidence="2" key="1">
    <citation type="submission" date="2020-05" db="EMBL/GenBank/DDBJ databases">
        <authorList>
            <person name="Chiriac C."/>
            <person name="Salcher M."/>
            <person name="Ghai R."/>
            <person name="Kavagutti S V."/>
        </authorList>
    </citation>
    <scope>NUCLEOTIDE SEQUENCE</scope>
</reference>
<dbReference type="AlphaFoldDB" id="A0A6J6Q6E5"/>
<dbReference type="EMBL" id="CAFBIY010000103">
    <property type="protein sequence ID" value="CAB4851931.1"/>
    <property type="molecule type" value="Genomic_DNA"/>
</dbReference>
<name>A0A6J6Q6E5_9ZZZZ</name>
<dbReference type="EMBL" id="CAFBMT010000001">
    <property type="protein sequence ID" value="CAB4911226.1"/>
    <property type="molecule type" value="Genomic_DNA"/>
</dbReference>
<proteinExistence type="predicted"/>
<sequence length="288" mass="31310">MGPRSLFDVIVVIDWSASSTPKLGADSIWLCEHGQPPRNISTRAATERHLHQLLSDHHEQRVLVGFDFSFGYPHGFAAAAALPGSRPWEATWQHLADSVADDERNRNNRWAVAADLNARLGTNRFWGAPPSNAGPHLTARRPPGTAPLSLRHTDATVRSTSGRLPFAPWQLLGAGSVGSQMLTGIPVVHRLRHSPALIERARVWPFETGFTIDPCEGRSNAIVFAEVWPSTVPLDAGSHEVKDARQVLTLSAELAKLDALGLLADRFAPTLDPLVAATALAEEGWVLH</sequence>
<evidence type="ECO:0000313" key="1">
    <source>
        <dbReference type="EMBL" id="CAB4362653.1"/>
    </source>
</evidence>
<evidence type="ECO:0000313" key="3">
    <source>
        <dbReference type="EMBL" id="CAB4833078.1"/>
    </source>
</evidence>
<protein>
    <submittedName>
        <fullName evidence="2">Unannotated protein</fullName>
    </submittedName>
</protein>
<dbReference type="EMBL" id="CAFBOL010000021">
    <property type="protein sequence ID" value="CAB4985183.1"/>
    <property type="molecule type" value="Genomic_DNA"/>
</dbReference>
<evidence type="ECO:0000313" key="4">
    <source>
        <dbReference type="EMBL" id="CAB4851931.1"/>
    </source>
</evidence>